<dbReference type="GO" id="GO:0016787">
    <property type="term" value="F:hydrolase activity"/>
    <property type="evidence" value="ECO:0007669"/>
    <property type="project" value="UniProtKB-KW"/>
</dbReference>
<accession>A0A1Y5TL96</accession>
<dbReference type="PANTHER" id="PTHR43611">
    <property type="entry name" value="ALPHA-D-GLUCOSE 1-PHOSPHATE PHOSPHATASE"/>
    <property type="match status" value="1"/>
</dbReference>
<dbReference type="AlphaFoldDB" id="A0A1Y5TL96"/>
<dbReference type="PRINTS" id="PR00413">
    <property type="entry name" value="HADHALOGNASE"/>
</dbReference>
<dbReference type="NCBIfam" id="TIGR01509">
    <property type="entry name" value="HAD-SF-IA-v3"/>
    <property type="match status" value="1"/>
</dbReference>
<evidence type="ECO:0000313" key="1">
    <source>
        <dbReference type="EMBL" id="SLN66667.1"/>
    </source>
</evidence>
<sequence>MNKTDDVRFSAILWDFDGVLNPNERQGRFRWSEEFEADFGAPLATFVDQVFGDIQPLLTGQEKIETRIAAWIAQSGVDATPEQVVEYWLSRDFHPDRRLIELSADAAKRGIRQAILTNADLRRGAWIESRLPDMPHMERLFVSSSIGHAKPDPRAYAAAVEGLGLEPNKILFVDDVTANVNAAAKLGFRTFRYSRLSYDALRSRLPRSV</sequence>
<proteinExistence type="predicted"/>
<gene>
    <name evidence="1" type="ORF">ROA7023_03172</name>
</gene>
<protein>
    <submittedName>
        <fullName evidence="1">Phosphatase/MT3486</fullName>
        <ecNumber evidence="1">3.1.-.-</ecNumber>
    </submittedName>
</protein>
<dbReference type="SUPFAM" id="SSF56784">
    <property type="entry name" value="HAD-like"/>
    <property type="match status" value="1"/>
</dbReference>
<dbReference type="EC" id="3.1.-.-" evidence="1"/>
<dbReference type="InterPro" id="IPR036412">
    <property type="entry name" value="HAD-like_sf"/>
</dbReference>
<dbReference type="Pfam" id="PF00702">
    <property type="entry name" value="Hydrolase"/>
    <property type="match status" value="1"/>
</dbReference>
<dbReference type="Gene3D" id="3.40.50.1000">
    <property type="entry name" value="HAD superfamily/HAD-like"/>
    <property type="match status" value="1"/>
</dbReference>
<dbReference type="SFLD" id="SFLDS00003">
    <property type="entry name" value="Haloacid_Dehalogenase"/>
    <property type="match status" value="1"/>
</dbReference>
<dbReference type="InterPro" id="IPR023214">
    <property type="entry name" value="HAD_sf"/>
</dbReference>
<dbReference type="PANTHER" id="PTHR43611:SF3">
    <property type="entry name" value="FLAVIN MONONUCLEOTIDE HYDROLASE 1, CHLOROPLATIC"/>
    <property type="match status" value="1"/>
</dbReference>
<name>A0A1Y5TL96_9RHOB</name>
<evidence type="ECO:0000313" key="2">
    <source>
        <dbReference type="Proteomes" id="UP000193900"/>
    </source>
</evidence>
<dbReference type="InterPro" id="IPR006439">
    <property type="entry name" value="HAD-SF_hydro_IA"/>
</dbReference>
<dbReference type="EMBL" id="FWFZ01000019">
    <property type="protein sequence ID" value="SLN66667.1"/>
    <property type="molecule type" value="Genomic_DNA"/>
</dbReference>
<keyword evidence="2" id="KW-1185">Reference proteome</keyword>
<dbReference type="Proteomes" id="UP000193900">
    <property type="component" value="Unassembled WGS sequence"/>
</dbReference>
<reference evidence="1 2" key="1">
    <citation type="submission" date="2017-03" db="EMBL/GenBank/DDBJ databases">
        <authorList>
            <person name="Afonso C.L."/>
            <person name="Miller P.J."/>
            <person name="Scott M.A."/>
            <person name="Spackman E."/>
            <person name="Goraichik I."/>
            <person name="Dimitrov K.M."/>
            <person name="Suarez D.L."/>
            <person name="Swayne D.E."/>
        </authorList>
    </citation>
    <scope>NUCLEOTIDE SEQUENCE [LARGE SCALE GENOMIC DNA]</scope>
    <source>
        <strain evidence="1 2">CECT 7023</strain>
    </source>
</reference>
<dbReference type="OrthoDB" id="9807742at2"/>
<keyword evidence="1" id="KW-0378">Hydrolase</keyword>
<dbReference type="RefSeq" id="WP_085879975.1">
    <property type="nucleotide sequence ID" value="NZ_FWFZ01000019.1"/>
</dbReference>
<organism evidence="1 2">
    <name type="scientific">Roseisalinus antarcticus</name>
    <dbReference type="NCBI Taxonomy" id="254357"/>
    <lineage>
        <taxon>Bacteria</taxon>
        <taxon>Pseudomonadati</taxon>
        <taxon>Pseudomonadota</taxon>
        <taxon>Alphaproteobacteria</taxon>
        <taxon>Rhodobacterales</taxon>
        <taxon>Roseobacteraceae</taxon>
        <taxon>Roseisalinus</taxon>
    </lineage>
</organism>
<dbReference type="SFLD" id="SFLDG01129">
    <property type="entry name" value="C1.5:_HAD__Beta-PGM__Phosphata"/>
    <property type="match status" value="1"/>
</dbReference>